<dbReference type="EMBL" id="JAFLVT010000008">
    <property type="protein sequence ID" value="MBO0449458.1"/>
    <property type="molecule type" value="Genomic_DNA"/>
</dbReference>
<comment type="similarity">
    <text evidence="2">Belongs to the glycosyl hydrolase 1 family.</text>
</comment>
<evidence type="ECO:0000313" key="4">
    <source>
        <dbReference type="Proteomes" id="UP000664256"/>
    </source>
</evidence>
<keyword evidence="1" id="KW-0378">Hydrolase</keyword>
<organism evidence="3 4">
    <name type="scientific">Candidatus Enterococcus myersii</name>
    <dbReference type="NCBI Taxonomy" id="2815322"/>
    <lineage>
        <taxon>Bacteria</taxon>
        <taxon>Bacillati</taxon>
        <taxon>Bacillota</taxon>
        <taxon>Bacilli</taxon>
        <taxon>Lactobacillales</taxon>
        <taxon>Enterococcaceae</taxon>
        <taxon>Enterococcus</taxon>
    </lineage>
</organism>
<dbReference type="SUPFAM" id="SSF51445">
    <property type="entry name" value="(Trans)glycosidases"/>
    <property type="match status" value="1"/>
</dbReference>
<evidence type="ECO:0000256" key="1">
    <source>
        <dbReference type="ARBA" id="ARBA00023295"/>
    </source>
</evidence>
<evidence type="ECO:0000313" key="3">
    <source>
        <dbReference type="EMBL" id="MBO0449458.1"/>
    </source>
</evidence>
<sequence>MKSYFPKDFLWGGAIAANQAEGAWNVGGKGLSVADVAKYKPETDVKDYVSQWHVSPEQIEEAMATDDDVFFPKRHGIDFYHRYEEDLALFKEMGMKSLRISIAWTRLFPNGDEQMPNEEGIAYYHRLFKAMRKNQIEPIVTLSHYEMPLYLVNTYDGWVSRAVVEMFTRYAETCFKEYSQYVNYWLTFNEIDSVFRHPFTTVGVVEEKYPDKKSAEEAIYQALHHQFIASSIATKLAKRIDAANQIGCMMTRTLAYPLTSNPEDVLLAQQHNRENYFYADVQVFGEYPQFVKNYWIENGIHVEMAPGDEEILKLYTVDFVSFSYYMSMIKSVDEDHMEKVGGNLVTSVKNPYLDISEWGWQIDPIGLRISLIDMYDRYRLPLFIVESGIGSLDELVDGKIHDDYRIEYFRNHFKEVNEAIKSGVEVMGYTTWGCIDIVSASTSQMTKRYGFIYVDLDDLGKGSYNRFKKDSFNWYQTVIETNGESLYEEIQTEKVEKTTAHS</sequence>
<protein>
    <submittedName>
        <fullName evidence="3">Family 1 glycosylhydrolase</fullName>
    </submittedName>
</protein>
<evidence type="ECO:0000256" key="2">
    <source>
        <dbReference type="RuleBase" id="RU003690"/>
    </source>
</evidence>
<keyword evidence="1" id="KW-0326">Glycosidase</keyword>
<dbReference type="PANTHER" id="PTHR10353:SF122">
    <property type="entry name" value="6-PHOSPHO-BETA-GLUCOSIDASE ASCB-RELATED"/>
    <property type="match status" value="1"/>
</dbReference>
<comment type="caution">
    <text evidence="3">The sequence shown here is derived from an EMBL/GenBank/DDBJ whole genome shotgun (WGS) entry which is preliminary data.</text>
</comment>
<dbReference type="Pfam" id="PF00232">
    <property type="entry name" value="Glyco_hydro_1"/>
    <property type="match status" value="1"/>
</dbReference>
<dbReference type="PANTHER" id="PTHR10353">
    <property type="entry name" value="GLYCOSYL HYDROLASE"/>
    <property type="match status" value="1"/>
</dbReference>
<dbReference type="PROSITE" id="PS00653">
    <property type="entry name" value="GLYCOSYL_HYDROL_F1_2"/>
    <property type="match status" value="1"/>
</dbReference>
<accession>A0ABS3H7M4</accession>
<keyword evidence="4" id="KW-1185">Reference proteome</keyword>
<dbReference type="InterPro" id="IPR033132">
    <property type="entry name" value="GH_1_N_CS"/>
</dbReference>
<dbReference type="InterPro" id="IPR017853">
    <property type="entry name" value="GH"/>
</dbReference>
<dbReference type="Gene3D" id="3.20.20.80">
    <property type="entry name" value="Glycosidases"/>
    <property type="match status" value="1"/>
</dbReference>
<dbReference type="InterPro" id="IPR001360">
    <property type="entry name" value="Glyco_hydro_1"/>
</dbReference>
<dbReference type="Proteomes" id="UP000664256">
    <property type="component" value="Unassembled WGS sequence"/>
</dbReference>
<reference evidence="3 4" key="1">
    <citation type="submission" date="2021-03" db="EMBL/GenBank/DDBJ databases">
        <title>Enterococcal diversity collection.</title>
        <authorList>
            <person name="Gilmore M.S."/>
            <person name="Schwartzman J."/>
            <person name="Van Tyne D."/>
            <person name="Martin M."/>
            <person name="Earl A.M."/>
            <person name="Manson A.L."/>
            <person name="Straub T."/>
            <person name="Salamzade R."/>
            <person name="Saavedra J."/>
            <person name="Lebreton F."/>
            <person name="Prichula J."/>
            <person name="Schaufler K."/>
            <person name="Gaca A."/>
            <person name="Sgardioli B."/>
            <person name="Wagenaar J."/>
            <person name="Strong T."/>
        </authorList>
    </citation>
    <scope>NUCLEOTIDE SEQUENCE [LARGE SCALE GENOMIC DNA]</scope>
    <source>
        <strain evidence="3 4">MJM12</strain>
    </source>
</reference>
<dbReference type="PRINTS" id="PR00131">
    <property type="entry name" value="GLHYDRLASE1"/>
</dbReference>
<proteinExistence type="inferred from homology"/>
<name>A0ABS3H7M4_9ENTE</name>
<gene>
    <name evidence="3" type="ORF">JZO76_07885</name>
</gene>